<evidence type="ECO:0000313" key="4">
    <source>
        <dbReference type="Proteomes" id="UP001279553"/>
    </source>
</evidence>
<dbReference type="EMBL" id="JAWXYB010000001">
    <property type="protein sequence ID" value="MDX5929255.1"/>
    <property type="molecule type" value="Genomic_DNA"/>
</dbReference>
<protein>
    <recommendedName>
        <fullName evidence="2">Transposase for insertion sequence element IS21-like C-terminal domain-containing protein</fullName>
    </recommendedName>
</protein>
<dbReference type="PANTHER" id="PTHR35004:SF7">
    <property type="entry name" value="INTEGRASE PROTEIN"/>
    <property type="match status" value="1"/>
</dbReference>
<dbReference type="AlphaFoldDB" id="A0AAW9DM04"/>
<evidence type="ECO:0000259" key="2">
    <source>
        <dbReference type="Pfam" id="PF22483"/>
    </source>
</evidence>
<accession>A0AAW9DM04</accession>
<reference evidence="3 4" key="1">
    <citation type="submission" date="2023-11" db="EMBL/GenBank/DDBJ databases">
        <title>MicrobeMod: A computational toolkit for identifying prokaryotic methylation and restriction-modification with nanopore sequencing.</title>
        <authorList>
            <person name="Crits-Christoph A."/>
            <person name="Kang S.C."/>
            <person name="Lee H."/>
            <person name="Ostrov N."/>
        </authorList>
    </citation>
    <scope>NUCLEOTIDE SEQUENCE [LARGE SCALE GENOMIC DNA]</scope>
    <source>
        <strain evidence="3 4">DSMZ 700</strain>
    </source>
</reference>
<dbReference type="PANTHER" id="PTHR35004">
    <property type="entry name" value="TRANSPOSASE RV3428C-RELATED"/>
    <property type="match status" value="1"/>
</dbReference>
<feature type="region of interest" description="Disordered" evidence="1">
    <location>
        <begin position="1"/>
        <end position="21"/>
    </location>
</feature>
<gene>
    <name evidence="3" type="ORF">SIL87_00530</name>
</gene>
<dbReference type="Pfam" id="PF22483">
    <property type="entry name" value="Mu-transpos_C_2"/>
    <property type="match status" value="1"/>
</dbReference>
<proteinExistence type="predicted"/>
<keyword evidence="4" id="KW-1185">Reference proteome</keyword>
<evidence type="ECO:0000256" key="1">
    <source>
        <dbReference type="SAM" id="MobiDB-lite"/>
    </source>
</evidence>
<feature type="domain" description="Transposase for insertion sequence element IS21-like C-terminal" evidence="2">
    <location>
        <begin position="56"/>
        <end position="125"/>
    </location>
</feature>
<sequence length="247" mass="27085">MTAASTAEPSKQKGSTSPPLHQDQAAFEISRYIFPRRLCADSHRRQQQASLVVSRGPYDGFAEKVVRASTTCLIMADHNRYSVDARAAGRMVQIRSHANRIVVLLDDDVVADHPRDFRRGEVIYDPWHYLPILVRKPGALRNGAPFKDWDLPPGLAAAQAKLRQYADGDRQFVKILCAVVDHGLVAVEAACAEALEAGIASGDVILAVLARQLQPPTPPSMTIPDGLRLKVEPTADCARYDSLRRAA</sequence>
<organism evidence="3 4">
    <name type="scientific">Acidiphilium acidophilum</name>
    <name type="common">Thiobacillus acidophilus</name>
    <dbReference type="NCBI Taxonomy" id="76588"/>
    <lineage>
        <taxon>Bacteria</taxon>
        <taxon>Pseudomonadati</taxon>
        <taxon>Pseudomonadota</taxon>
        <taxon>Alphaproteobacteria</taxon>
        <taxon>Acetobacterales</taxon>
        <taxon>Acidocellaceae</taxon>
        <taxon>Acidiphilium</taxon>
    </lineage>
</organism>
<name>A0AAW9DM04_ACIAO</name>
<dbReference type="InterPro" id="IPR054353">
    <property type="entry name" value="IstA-like_C"/>
</dbReference>
<evidence type="ECO:0000313" key="3">
    <source>
        <dbReference type="EMBL" id="MDX5929255.1"/>
    </source>
</evidence>
<feature type="compositionally biased region" description="Polar residues" evidence="1">
    <location>
        <begin position="1"/>
        <end position="19"/>
    </location>
</feature>
<comment type="caution">
    <text evidence="3">The sequence shown here is derived from an EMBL/GenBank/DDBJ whole genome shotgun (WGS) entry which is preliminary data.</text>
</comment>
<dbReference type="Proteomes" id="UP001279553">
    <property type="component" value="Unassembled WGS sequence"/>
</dbReference>
<dbReference type="RefSeq" id="WP_319612382.1">
    <property type="nucleotide sequence ID" value="NZ_JAWXYB010000001.1"/>
</dbReference>